<feature type="region of interest" description="Disordered" evidence="20">
    <location>
        <begin position="1019"/>
        <end position="1075"/>
    </location>
</feature>
<feature type="domain" description="tRNase Z endonuclease" evidence="21">
    <location>
        <begin position="54"/>
        <end position="110"/>
    </location>
</feature>
<evidence type="ECO:0000256" key="15">
    <source>
        <dbReference type="ARBA" id="ARBA00022837"/>
    </source>
</evidence>
<dbReference type="GO" id="GO:0042781">
    <property type="term" value="F:3'-tRNA processing endoribonuclease activity"/>
    <property type="evidence" value="ECO:0007669"/>
    <property type="project" value="UniProtKB-EC"/>
</dbReference>
<dbReference type="Gene3D" id="3.60.15.10">
    <property type="entry name" value="Ribonuclease Z/Hydroxyacylglutathione hydrolase-like"/>
    <property type="match status" value="2"/>
</dbReference>
<comment type="cofactor">
    <cofactor evidence="2">
        <name>Mn(2+)</name>
        <dbReference type="ChEBI" id="CHEBI:29035"/>
    </cofactor>
</comment>
<gene>
    <name evidence="22" type="ORF">TRITD_3Bv1G071530</name>
</gene>
<dbReference type="FunFam" id="3.60.15.10:FF:000037">
    <property type="entry name" value="tRNAse Z4"/>
    <property type="match status" value="1"/>
</dbReference>
<comment type="cofactor">
    <cofactor evidence="4">
        <name>Zn(2+)</name>
        <dbReference type="ChEBI" id="CHEBI:29105"/>
    </cofactor>
</comment>
<evidence type="ECO:0000256" key="1">
    <source>
        <dbReference type="ARBA" id="ARBA00000402"/>
    </source>
</evidence>
<evidence type="ECO:0000256" key="3">
    <source>
        <dbReference type="ARBA" id="ARBA00001946"/>
    </source>
</evidence>
<feature type="compositionally biased region" description="Low complexity" evidence="20">
    <location>
        <begin position="1047"/>
        <end position="1067"/>
    </location>
</feature>
<evidence type="ECO:0000256" key="19">
    <source>
        <dbReference type="ARBA" id="ARBA00023211"/>
    </source>
</evidence>
<keyword evidence="19" id="KW-0464">Manganese</keyword>
<evidence type="ECO:0000256" key="6">
    <source>
        <dbReference type="ARBA" id="ARBA00007823"/>
    </source>
</evidence>
<comment type="catalytic activity">
    <reaction evidence="1">
        <text>Endonucleolytic cleavage of RNA, removing extra 3' nucleotides from tRNA precursor, generating 3' termini of tRNAs. A 3'-hydroxy group is left at the tRNA terminus and a 5'-phosphoryl group is left at the trailer molecule.</text>
        <dbReference type="EC" id="3.1.26.11"/>
    </reaction>
</comment>
<dbReference type="GO" id="GO:0046872">
    <property type="term" value="F:metal ion binding"/>
    <property type="evidence" value="ECO:0007669"/>
    <property type="project" value="UniProtKB-KW"/>
</dbReference>
<dbReference type="InterPro" id="IPR008942">
    <property type="entry name" value="ENTH_VHS"/>
</dbReference>
<dbReference type="PANTHER" id="PTHR12553:SF71">
    <property type="entry name" value="RIBONUCLEASE Z"/>
    <property type="match status" value="1"/>
</dbReference>
<keyword evidence="17" id="KW-0809">Transit peptide</keyword>
<evidence type="ECO:0000259" key="21">
    <source>
        <dbReference type="Pfam" id="PF13691"/>
    </source>
</evidence>
<evidence type="ECO:0000256" key="7">
    <source>
        <dbReference type="ARBA" id="ARBA00011738"/>
    </source>
</evidence>
<dbReference type="CDD" id="cd07718">
    <property type="entry name" value="RNaseZ_ELAC1_ELAC2-C-term-like_MBL-fold"/>
    <property type="match status" value="1"/>
</dbReference>
<evidence type="ECO:0000313" key="22">
    <source>
        <dbReference type="EMBL" id="VAH74959.1"/>
    </source>
</evidence>
<dbReference type="Pfam" id="PF13691">
    <property type="entry name" value="Lactamase_B_4"/>
    <property type="match status" value="1"/>
</dbReference>
<evidence type="ECO:0000256" key="17">
    <source>
        <dbReference type="ARBA" id="ARBA00022946"/>
    </source>
</evidence>
<proteinExistence type="inferred from homology"/>
<dbReference type="EMBL" id="LT934116">
    <property type="protein sequence ID" value="VAH74959.1"/>
    <property type="molecule type" value="Genomic_DNA"/>
</dbReference>
<dbReference type="GO" id="GO:1990180">
    <property type="term" value="P:mitochondrial tRNA 3'-end processing"/>
    <property type="evidence" value="ECO:0007669"/>
    <property type="project" value="TreeGrafter"/>
</dbReference>
<evidence type="ECO:0000256" key="2">
    <source>
        <dbReference type="ARBA" id="ARBA00001936"/>
    </source>
</evidence>
<evidence type="ECO:0000256" key="13">
    <source>
        <dbReference type="ARBA" id="ARBA00022801"/>
    </source>
</evidence>
<evidence type="ECO:0000256" key="4">
    <source>
        <dbReference type="ARBA" id="ARBA00001947"/>
    </source>
</evidence>
<protein>
    <recommendedName>
        <fullName evidence="8">ribonuclease Z</fullName>
        <ecNumber evidence="8">3.1.26.11</ecNumber>
    </recommendedName>
</protein>
<evidence type="ECO:0000256" key="11">
    <source>
        <dbReference type="ARBA" id="ARBA00022723"/>
    </source>
</evidence>
<keyword evidence="12" id="KW-0255">Endonuclease</keyword>
<feature type="compositionally biased region" description="Basic and acidic residues" evidence="20">
    <location>
        <begin position="1020"/>
        <end position="1029"/>
    </location>
</feature>
<dbReference type="InterPro" id="IPR047151">
    <property type="entry name" value="RNZ2-like"/>
</dbReference>
<evidence type="ECO:0000256" key="14">
    <source>
        <dbReference type="ARBA" id="ARBA00022833"/>
    </source>
</evidence>
<dbReference type="GO" id="GO:0005739">
    <property type="term" value="C:mitochondrion"/>
    <property type="evidence" value="ECO:0007669"/>
    <property type="project" value="UniProtKB-SubCell"/>
</dbReference>
<feature type="compositionally biased region" description="Polar residues" evidence="20">
    <location>
        <begin position="1036"/>
        <end position="1046"/>
    </location>
</feature>
<dbReference type="Pfam" id="PF23023">
    <property type="entry name" value="Anti-Pycsar_Apyc1"/>
    <property type="match status" value="1"/>
</dbReference>
<evidence type="ECO:0000256" key="10">
    <source>
        <dbReference type="ARBA" id="ARBA00022722"/>
    </source>
</evidence>
<dbReference type="Gramene" id="TRITD3Bv1G071530.5">
    <property type="protein sequence ID" value="TRITD3Bv1G071530.5"/>
    <property type="gene ID" value="TRITD3Bv1G071530"/>
</dbReference>
<keyword evidence="14" id="KW-0862">Zinc</keyword>
<evidence type="ECO:0000313" key="23">
    <source>
        <dbReference type="Proteomes" id="UP000324705"/>
    </source>
</evidence>
<dbReference type="FunFam" id="3.60.15.10:FF:000052">
    <property type="entry name" value="tRNAse Z TRZ4, mitochondrial"/>
    <property type="match status" value="1"/>
</dbReference>
<dbReference type="EC" id="3.1.26.11" evidence="8"/>
<dbReference type="Gene3D" id="1.25.40.90">
    <property type="match status" value="1"/>
</dbReference>
<dbReference type="HAMAP" id="MF_01818">
    <property type="entry name" value="RNase_Z_BN"/>
    <property type="match status" value="1"/>
</dbReference>
<dbReference type="Proteomes" id="UP000324705">
    <property type="component" value="Chromosome 3B"/>
</dbReference>
<comment type="cofactor">
    <cofactor evidence="3">
        <name>Mg(2+)</name>
        <dbReference type="ChEBI" id="CHEBI:18420"/>
    </cofactor>
</comment>
<keyword evidence="18" id="KW-0496">Mitochondrion</keyword>
<keyword evidence="13" id="KW-0378">Hydrolase</keyword>
<sequence>MASGGGGGGKDAGVAFNKMRAEGRDVRKDRSMELKNRRANPISTTSYVQILGTGMDTQDTAPSILLFFDKQRFIFNAGEGLQRFCTEHKIKLSKIDHIFFTRVCSETAGGLPGLVLTLAGMGDEGMSVNIWGPSDLDFLAGAMKSFIPNRAMLHTHSFGVEHSASSSQPTEATVIIDDEVVRISAMFVKPRYNNEARNSTDINSKPGDTAIVYSCELAEIKGKFDPHKAQALGLERGPKYRELQLGNSVKTEAGRMVHPNEVLNPPIPGPIVLLVDCPTQYHMHELFLLQSLSRFYEDSSCQTENAKKVNCIIHLGPSSVTNTVDYQNWMKSFGTTQHIMAGHENKNMEVPILKGSARISSRLNFVCPQLFPSSGFWPVEPANGIDLEKNKSTSFQACESVTAANLLKFRLRPYAQLGLDRASIPSLFSYEEIVDELISEIPEIKEVPEQISKFWQSSVDQKNALAPAGKHMLMVEEPWISKDSCLPDILDEQGNSGKFQDDSSLRESVWRKRPKGNSETPCCVENATREDMEITFLGTGSSQPSKYRNVSSIYINLFARGGMLLDCGEGTLGQLKRRFGVSGADEAVKNLRCIWISHIHADHHTGLARVLALRSKLLNGVPHKPLLVIGPKQLLRFLNAYSTLEDLDMQFLDCRQTLKPSVEELLGDNATESATTQLENTMFAPGSRMENYNKKPSSPKDTTALANLKEVLHESGLEILYSVPVVHCAQAFGVVLRAKEKVSSAGKAIPGWKVVYSGDTRPCPALVDASRDATVLIHEATFEDSMKDEAIARNHSTTKEAIAVGTSAGAYRIILTHFSQRYPKIPVFDEEDMHKTCIAFDLMSVNLADLPVLPKVLPHLKLLFKDEMVVEESDEALRLIKYAVGKSGTDFKREMQRHSVAMRQLVHYKGHPDPLKGDALNKAVRETANEAIAAIFSTEDPKAVVVTEGLGKRIQGFGNTNYEPSRDDKKSFLSELSEVVGIGGASIKQGLSNFAATHSMMPNDNGGMYKNPIRRSLTTETDRYGRYDPSEIQGESRATSGASKNVSSGSWGPSPSSSASASDTESSQPGIKTREERLLETIVTASGVRLQPTRDALQIFLTEASKLDAVALSRALESKLNSPLWQVCMKAICVLEAVVRKQDTDPYSIVASYFSENSACVVRCCELPQVSLREKASKVLNLLVGEQPTGSKHLSESRTTPTPVQMPDLIDTGDQDDLVTQSSAQESSEQIMGNSNYVSSVDDLLGGETIGNTSATSNGNGSDLFADVSFHEEEIKETNDLFSGMTVEEKSSASVHDNSLIEQDIFGSSPEPLFQERVDDKGTVSDLMAGLNLNGTAQAQPGLKAETNSNLNGSQFFDMNSQNSHVASGAALNGILGQSSFYQQVPMQYSLSPQMFGQSFAGQQLNYGAMEALLAQQQQLLQNLGNFNAGLGHPAFNSMSVGNASGMPDIFNSRSPCSSSWFKEVDPKRNGMFRILTRTEMSGFMGLAYISSRID</sequence>
<comment type="subcellular location">
    <subcellularLocation>
        <location evidence="5">Mitochondrion</location>
    </subcellularLocation>
</comment>
<keyword evidence="11" id="KW-0479">Metal-binding</keyword>
<evidence type="ECO:0000256" key="16">
    <source>
        <dbReference type="ARBA" id="ARBA00022842"/>
    </source>
</evidence>
<comment type="similarity">
    <text evidence="6">Belongs to the RNase Z family.</text>
</comment>
<accession>A0A9R1RZN8</accession>
<evidence type="ECO:0000256" key="9">
    <source>
        <dbReference type="ARBA" id="ARBA00022694"/>
    </source>
</evidence>
<keyword evidence="15" id="KW-0106">Calcium</keyword>
<keyword evidence="9" id="KW-0819">tRNA processing</keyword>
<keyword evidence="10" id="KW-0540">Nuclease</keyword>
<dbReference type="SUPFAM" id="SSF56281">
    <property type="entry name" value="Metallo-hydrolase/oxidoreductase"/>
    <property type="match status" value="2"/>
</dbReference>
<keyword evidence="23" id="KW-1185">Reference proteome</keyword>
<organism evidence="22 23">
    <name type="scientific">Triticum turgidum subsp. durum</name>
    <name type="common">Durum wheat</name>
    <name type="synonym">Triticum durum</name>
    <dbReference type="NCBI Taxonomy" id="4567"/>
    <lineage>
        <taxon>Eukaryota</taxon>
        <taxon>Viridiplantae</taxon>
        <taxon>Streptophyta</taxon>
        <taxon>Embryophyta</taxon>
        <taxon>Tracheophyta</taxon>
        <taxon>Spermatophyta</taxon>
        <taxon>Magnoliopsida</taxon>
        <taxon>Liliopsida</taxon>
        <taxon>Poales</taxon>
        <taxon>Poaceae</taxon>
        <taxon>BOP clade</taxon>
        <taxon>Pooideae</taxon>
        <taxon>Triticodae</taxon>
        <taxon>Triticeae</taxon>
        <taxon>Triticinae</taxon>
        <taxon>Triticum</taxon>
    </lineage>
</organism>
<comment type="subunit">
    <text evidence="7">Homodimer.</text>
</comment>
<dbReference type="InterPro" id="IPR036866">
    <property type="entry name" value="RibonucZ/Hydroxyglut_hydro"/>
</dbReference>
<evidence type="ECO:0000256" key="18">
    <source>
        <dbReference type="ARBA" id="ARBA00023128"/>
    </source>
</evidence>
<evidence type="ECO:0000256" key="12">
    <source>
        <dbReference type="ARBA" id="ARBA00022759"/>
    </source>
</evidence>
<dbReference type="PANTHER" id="PTHR12553">
    <property type="entry name" value="ZINC PHOSPHODIESTERASE ELAC PROTEIN 2"/>
    <property type="match status" value="1"/>
</dbReference>
<keyword evidence="16" id="KW-0460">Magnesium</keyword>
<dbReference type="InterPro" id="IPR027794">
    <property type="entry name" value="tRNase_Z_dom"/>
</dbReference>
<reference evidence="22 23" key="1">
    <citation type="submission" date="2017-09" db="EMBL/GenBank/DDBJ databases">
        <authorList>
            <consortium name="International Durum Wheat Genome Sequencing Consortium (IDWGSC)"/>
            <person name="Milanesi L."/>
        </authorList>
    </citation>
    <scope>NUCLEOTIDE SEQUENCE [LARGE SCALE GENOMIC DNA]</scope>
    <source>
        <strain evidence="23">cv. Svevo</strain>
    </source>
</reference>
<dbReference type="InterPro" id="IPR013471">
    <property type="entry name" value="RNase_Z/BN"/>
</dbReference>
<evidence type="ECO:0000256" key="8">
    <source>
        <dbReference type="ARBA" id="ARBA00012477"/>
    </source>
</evidence>
<evidence type="ECO:0000256" key="5">
    <source>
        <dbReference type="ARBA" id="ARBA00004173"/>
    </source>
</evidence>
<name>A0A9R1RZN8_TRITD</name>
<evidence type="ECO:0000256" key="20">
    <source>
        <dbReference type="SAM" id="MobiDB-lite"/>
    </source>
</evidence>